<dbReference type="Gene3D" id="3.40.1160.10">
    <property type="entry name" value="Acetylglutamate kinase-like"/>
    <property type="match status" value="1"/>
</dbReference>
<comment type="cofactor">
    <cofactor evidence="1">
        <name>a metal cation</name>
        <dbReference type="ChEBI" id="CHEBI:25213"/>
    </cofactor>
</comment>
<organism evidence="31 32">
    <name type="scientific">Moritella marina ATCC 15381</name>
    <dbReference type="NCBI Taxonomy" id="1202962"/>
    <lineage>
        <taxon>Bacteria</taxon>
        <taxon>Pseudomonadati</taxon>
        <taxon>Pseudomonadota</taxon>
        <taxon>Gammaproteobacteria</taxon>
        <taxon>Alteromonadales</taxon>
        <taxon>Moritellaceae</taxon>
        <taxon>Moritella</taxon>
    </lineage>
</organism>
<name>A0A5J6WNT8_MORMI</name>
<dbReference type="UniPathway" id="UPA00034">
    <property type="reaction ID" value="UER00015"/>
</dbReference>
<dbReference type="SUPFAM" id="SSF53633">
    <property type="entry name" value="Carbamate kinase-like"/>
    <property type="match status" value="1"/>
</dbReference>
<evidence type="ECO:0000256" key="16">
    <source>
        <dbReference type="ARBA" id="ARBA00022840"/>
    </source>
</evidence>
<evidence type="ECO:0000256" key="17">
    <source>
        <dbReference type="ARBA" id="ARBA00022857"/>
    </source>
</evidence>
<dbReference type="Gene3D" id="3.30.70.260">
    <property type="match status" value="2"/>
</dbReference>
<dbReference type="PROSITE" id="PS00324">
    <property type="entry name" value="ASPARTOKINASE"/>
    <property type="match status" value="1"/>
</dbReference>
<dbReference type="InterPro" id="IPR018042">
    <property type="entry name" value="Aspartate_kinase_CS"/>
</dbReference>
<keyword evidence="21" id="KW-0486">Methionine biosynthesis</keyword>
<evidence type="ECO:0000256" key="8">
    <source>
        <dbReference type="ARBA" id="ARBA00010046"/>
    </source>
</evidence>
<dbReference type="KEGG" id="mmaa:FR932_18505"/>
<dbReference type="InterPro" id="IPR011147">
    <property type="entry name" value="Bifunc_Aspkin/hSer_DH"/>
</dbReference>
<dbReference type="AlphaFoldDB" id="A0A5J6WNT8"/>
<evidence type="ECO:0000256" key="18">
    <source>
        <dbReference type="ARBA" id="ARBA00023002"/>
    </source>
</evidence>
<comment type="catalytic activity">
    <reaction evidence="25">
        <text>L-homoserine + NADP(+) = L-aspartate 4-semialdehyde + NADPH + H(+)</text>
        <dbReference type="Rhea" id="RHEA:15761"/>
        <dbReference type="ChEBI" id="CHEBI:15378"/>
        <dbReference type="ChEBI" id="CHEBI:57476"/>
        <dbReference type="ChEBI" id="CHEBI:57783"/>
        <dbReference type="ChEBI" id="CHEBI:58349"/>
        <dbReference type="ChEBI" id="CHEBI:537519"/>
        <dbReference type="EC" id="1.1.1.3"/>
    </reaction>
    <physiologicalReaction direction="right-to-left" evidence="25">
        <dbReference type="Rhea" id="RHEA:15763"/>
    </physiologicalReaction>
</comment>
<evidence type="ECO:0000256" key="26">
    <source>
        <dbReference type="ARBA" id="ARBA00049031"/>
    </source>
</evidence>
<dbReference type="InterPro" id="IPR001341">
    <property type="entry name" value="Asp_kinase"/>
</dbReference>
<dbReference type="SUPFAM" id="SSF55347">
    <property type="entry name" value="Glyceraldehyde-3-phosphate dehydrogenase-like, C-terminal domain"/>
    <property type="match status" value="1"/>
</dbReference>
<dbReference type="FunFam" id="3.30.360.10:FF:000006">
    <property type="entry name" value="Bifunctional aspartokinase/homoserine dehydrogenase"/>
    <property type="match status" value="1"/>
</dbReference>
<dbReference type="RefSeq" id="WP_019442251.1">
    <property type="nucleotide sequence ID" value="NZ_ALOE01000028.1"/>
</dbReference>
<keyword evidence="17 27" id="KW-0521">NADP</keyword>
<dbReference type="EC" id="2.7.2.4" evidence="27"/>
<dbReference type="PANTHER" id="PTHR43070">
    <property type="match status" value="1"/>
</dbReference>
<dbReference type="Gene3D" id="3.30.360.10">
    <property type="entry name" value="Dihydrodipicolinate Reductase, domain 2"/>
    <property type="match status" value="1"/>
</dbReference>
<keyword evidence="20" id="KW-0915">Sodium</keyword>
<dbReference type="InterPro" id="IPR005106">
    <property type="entry name" value="Asp/hSer_DH_NAD-bd"/>
</dbReference>
<evidence type="ECO:0000259" key="29">
    <source>
        <dbReference type="Pfam" id="PF00742"/>
    </source>
</evidence>
<dbReference type="GO" id="GO:0009090">
    <property type="term" value="P:homoserine biosynthetic process"/>
    <property type="evidence" value="ECO:0007669"/>
    <property type="project" value="UniProtKB-ARBA"/>
</dbReference>
<comment type="similarity">
    <text evidence="8 27">In the N-terminal section; belongs to the aspartokinase family.</text>
</comment>
<sequence>MDAVKRSIHKFGGSSLADATCYRRVSAIISEHTQAQDLIVVSAAGKTTNQLLELLQLAEDGDQAAPERLIATCEYQAKLIAELLTDGLCVKLTAALQDDIHTISHLLETHLDVYAKNQILAHGEVWSARLLAALLSQNQLPADDLDSRLFLTTELAAQPVVDESVSRQKLAACLVTLNNRVVVTGFIAGDDQQRTVTLGRNGSDYSATLLGALVDASQTTIWSDVAGVFSADPRRVKDAELQTKLSLDEAAELARLGSPVLHARTLQPVVASKQHVQLRCSYTPSEGSTQIHRRLPKGKGAKIVTSIDDLYLVDIEFSKNADYQAQYNQLIALLAQQQLSPICIKRRPTEHVVRLGYTAEIVEFALSTLRAYQQEQPQLCAIDSRSGFCMVALVGSGVTENALQSHQFYQLISEHHLSFVQTGDNHLSICAVLQKVVLEPLLKELHTVLFKQPKRVGVVLFGKGNIGAGWLSLFSEQMHKLPEQQNVELCLCGVYGSQGGLLDFNGLDAAIVLDDFQPESFVWEQLLSNLALHPFDELVVVDITASEAISYYYPEFAQHGFHLISANKFAGAANSEFYNRVKQSFTDNESHWLYNATVGAGLPIQSSMDMLQHSGDQVTAVSGIFSGTLSWLFQQYDGEVAFSKLVEQAWQQGLTEPDPREDLSGKDVQRKLLILSREAGYDMELADIKLESLVSDELMAFKADEFLEHCEALDDKILRMFNKAKKQGLVLRYVASFSSKDGAQVGLEFLEPTHPFANLLPCDNIFSINSLWYRHNPLVIQGPGAGKEVTAGAIQADLFQLCKLFSR</sequence>
<comment type="function">
    <text evidence="23">Bifunctional aspartate kinase and homoserine dehydrogenase that catalyzes the first and the third steps toward the synthesis of lysine, methionine and threonine from aspartate.</text>
</comment>
<comment type="pathway">
    <text evidence="5 27">Amino-acid biosynthesis; L-methionine biosynthesis via de novo pathway; L-homoserine from L-aspartate: step 3/3.</text>
</comment>
<dbReference type="PROSITE" id="PS01042">
    <property type="entry name" value="HOMOSER_DHGENASE"/>
    <property type="match status" value="1"/>
</dbReference>
<evidence type="ECO:0000256" key="7">
    <source>
        <dbReference type="ARBA" id="ARBA00007952"/>
    </source>
</evidence>
<dbReference type="Gene3D" id="1.20.120.1320">
    <property type="entry name" value="Aspartokinase, catalytic domain"/>
    <property type="match status" value="1"/>
</dbReference>
<keyword evidence="13" id="KW-0479">Metal-binding</keyword>
<comment type="subunit">
    <text evidence="9 27">Homotetramer.</text>
</comment>
<dbReference type="InterPro" id="IPR001342">
    <property type="entry name" value="HDH_cat"/>
</dbReference>
<evidence type="ECO:0000256" key="9">
    <source>
        <dbReference type="ARBA" id="ARBA00011881"/>
    </source>
</evidence>
<keyword evidence="11 27" id="KW-0808">Transferase</keyword>
<evidence type="ECO:0000256" key="11">
    <source>
        <dbReference type="ARBA" id="ARBA00022679"/>
    </source>
</evidence>
<evidence type="ECO:0000256" key="1">
    <source>
        <dbReference type="ARBA" id="ARBA00001920"/>
    </source>
</evidence>
<keyword evidence="22" id="KW-0511">Multifunctional enzyme</keyword>
<evidence type="ECO:0000256" key="10">
    <source>
        <dbReference type="ARBA" id="ARBA00022605"/>
    </source>
</evidence>
<dbReference type="PIRSF" id="PIRSF000727">
    <property type="entry name" value="ThrA"/>
    <property type="match status" value="1"/>
</dbReference>
<gene>
    <name evidence="31" type="ORF">FR932_18505</name>
</gene>
<keyword evidence="19" id="KW-0520">NAD</keyword>
<evidence type="ECO:0000259" key="30">
    <source>
        <dbReference type="Pfam" id="PF03447"/>
    </source>
</evidence>
<reference evidence="31 32" key="1">
    <citation type="submission" date="2019-09" db="EMBL/GenBank/DDBJ databases">
        <title>Hybrid Assembly of the complete Genome of the Deep-Sea Bacterium Moritella marina from long Nanopore and Illumina reads.</title>
        <authorList>
            <person name="Magin S."/>
            <person name="Georgoulis A."/>
            <person name="Papadimitriou K."/>
            <person name="Iliakis G."/>
            <person name="Vorgias C.E."/>
        </authorList>
    </citation>
    <scope>NUCLEOTIDE SEQUENCE [LARGE SCALE GENOMIC DNA]</scope>
    <source>
        <strain evidence="31 32">MP-1</strain>
    </source>
</reference>
<dbReference type="InterPro" id="IPR049638">
    <property type="entry name" value="AK-HD"/>
</dbReference>
<evidence type="ECO:0000256" key="5">
    <source>
        <dbReference type="ARBA" id="ARBA00005062"/>
    </source>
</evidence>
<evidence type="ECO:0000256" key="20">
    <source>
        <dbReference type="ARBA" id="ARBA00023053"/>
    </source>
</evidence>
<dbReference type="InterPro" id="IPR036393">
    <property type="entry name" value="AceGlu_kinase-like_sf"/>
</dbReference>
<dbReference type="GO" id="GO:0005524">
    <property type="term" value="F:ATP binding"/>
    <property type="evidence" value="ECO:0007669"/>
    <property type="project" value="UniProtKB-UniRule"/>
</dbReference>
<dbReference type="GO" id="GO:0009088">
    <property type="term" value="P:threonine biosynthetic process"/>
    <property type="evidence" value="ECO:0007669"/>
    <property type="project" value="UniProtKB-UniRule"/>
</dbReference>
<comment type="catalytic activity">
    <reaction evidence="26">
        <text>L-homoserine + NAD(+) = L-aspartate 4-semialdehyde + NADH + H(+)</text>
        <dbReference type="Rhea" id="RHEA:15757"/>
        <dbReference type="ChEBI" id="CHEBI:15378"/>
        <dbReference type="ChEBI" id="CHEBI:57476"/>
        <dbReference type="ChEBI" id="CHEBI:57540"/>
        <dbReference type="ChEBI" id="CHEBI:57945"/>
        <dbReference type="ChEBI" id="CHEBI:537519"/>
        <dbReference type="EC" id="1.1.1.3"/>
    </reaction>
    <physiologicalReaction direction="right-to-left" evidence="26">
        <dbReference type="Rhea" id="RHEA:15759"/>
    </physiologicalReaction>
</comment>
<evidence type="ECO:0000256" key="15">
    <source>
        <dbReference type="ARBA" id="ARBA00022777"/>
    </source>
</evidence>
<dbReference type="CDD" id="cd04243">
    <property type="entry name" value="AAK_AK-HSDH-like"/>
    <property type="match status" value="1"/>
</dbReference>
<evidence type="ECO:0000256" key="14">
    <source>
        <dbReference type="ARBA" id="ARBA00022741"/>
    </source>
</evidence>
<keyword evidence="10 27" id="KW-0028">Amino-acid biosynthesis</keyword>
<dbReference type="Pfam" id="PF00742">
    <property type="entry name" value="Homoserine_dh"/>
    <property type="match status" value="1"/>
</dbReference>
<dbReference type="NCBIfam" id="TIGR00657">
    <property type="entry name" value="asp_kinases"/>
    <property type="match status" value="1"/>
</dbReference>
<dbReference type="SUPFAM" id="SSF51735">
    <property type="entry name" value="NAD(P)-binding Rossmann-fold domains"/>
    <property type="match status" value="1"/>
</dbReference>
<dbReference type="GO" id="GO:0046872">
    <property type="term" value="F:metal ion binding"/>
    <property type="evidence" value="ECO:0007669"/>
    <property type="project" value="UniProtKB-KW"/>
</dbReference>
<protein>
    <recommendedName>
        <fullName evidence="27">Bifunctional aspartokinase/homoserine dehydrogenase</fullName>
    </recommendedName>
    <domain>
        <recommendedName>
            <fullName evidence="27">Aspartokinase</fullName>
            <ecNumber evidence="27">2.7.2.4</ecNumber>
        </recommendedName>
    </domain>
    <domain>
        <recommendedName>
            <fullName evidence="27">Homoserine dehydrogenase</fullName>
            <ecNumber evidence="27">1.1.1.3</ecNumber>
        </recommendedName>
    </domain>
</protein>
<proteinExistence type="inferred from homology"/>
<evidence type="ECO:0000256" key="24">
    <source>
        <dbReference type="ARBA" id="ARBA00048561"/>
    </source>
</evidence>
<evidence type="ECO:0000256" key="22">
    <source>
        <dbReference type="ARBA" id="ARBA00023268"/>
    </source>
</evidence>
<dbReference type="GO" id="GO:0009086">
    <property type="term" value="P:methionine biosynthetic process"/>
    <property type="evidence" value="ECO:0007669"/>
    <property type="project" value="UniProtKB-KW"/>
</dbReference>
<evidence type="ECO:0000256" key="27">
    <source>
        <dbReference type="PIRNR" id="PIRNR000727"/>
    </source>
</evidence>
<keyword evidence="15 27" id="KW-0418">Kinase</keyword>
<dbReference type="GO" id="GO:0004412">
    <property type="term" value="F:homoserine dehydrogenase activity"/>
    <property type="evidence" value="ECO:0007669"/>
    <property type="project" value="UniProtKB-UniRule"/>
</dbReference>
<evidence type="ECO:0000313" key="31">
    <source>
        <dbReference type="EMBL" id="QFI39657.1"/>
    </source>
</evidence>
<comment type="catalytic activity">
    <reaction evidence="24">
        <text>L-aspartate + ATP = 4-phospho-L-aspartate + ADP</text>
        <dbReference type="Rhea" id="RHEA:23776"/>
        <dbReference type="ChEBI" id="CHEBI:29991"/>
        <dbReference type="ChEBI" id="CHEBI:30616"/>
        <dbReference type="ChEBI" id="CHEBI:57535"/>
        <dbReference type="ChEBI" id="CHEBI:456216"/>
        <dbReference type="EC" id="2.7.2.4"/>
    </reaction>
    <physiologicalReaction direction="left-to-right" evidence="24">
        <dbReference type="Rhea" id="RHEA:23777"/>
    </physiologicalReaction>
</comment>
<evidence type="ECO:0000313" key="32">
    <source>
        <dbReference type="Proteomes" id="UP000327424"/>
    </source>
</evidence>
<evidence type="ECO:0000256" key="12">
    <source>
        <dbReference type="ARBA" id="ARBA00022697"/>
    </source>
</evidence>
<evidence type="ECO:0000256" key="23">
    <source>
        <dbReference type="ARBA" id="ARBA00044938"/>
    </source>
</evidence>
<comment type="pathway">
    <text evidence="3 27">Amino-acid biosynthesis; L-methionine biosynthesis via de novo pathway; L-homoserine from L-aspartate: step 1/3.</text>
</comment>
<comment type="pathway">
    <text evidence="4 27">Amino-acid biosynthesis; L-threonine biosynthesis; L-threonine from L-aspartate: step 3/5.</text>
</comment>
<evidence type="ECO:0000256" key="25">
    <source>
        <dbReference type="ARBA" id="ARBA00048841"/>
    </source>
</evidence>
<dbReference type="PANTHER" id="PTHR43070:SF5">
    <property type="entry name" value="HOMOSERINE DEHYDROGENASE"/>
    <property type="match status" value="1"/>
</dbReference>
<dbReference type="InterPro" id="IPR042199">
    <property type="entry name" value="AsparK_Bifunc_asparK/hSer_DH"/>
</dbReference>
<evidence type="ECO:0000256" key="21">
    <source>
        <dbReference type="ARBA" id="ARBA00023167"/>
    </source>
</evidence>
<dbReference type="InterPro" id="IPR001048">
    <property type="entry name" value="Asp/Glu/Uridylate_kinase"/>
</dbReference>
<accession>A0A5J6WNT8</accession>
<dbReference type="EMBL" id="CP044399">
    <property type="protein sequence ID" value="QFI39657.1"/>
    <property type="molecule type" value="Genomic_DNA"/>
</dbReference>
<keyword evidence="12" id="KW-0791">Threonine biosynthesis</keyword>
<keyword evidence="16 27" id="KW-0067">ATP-binding</keyword>
<evidence type="ECO:0000256" key="3">
    <source>
        <dbReference type="ARBA" id="ARBA00004986"/>
    </source>
</evidence>
<keyword evidence="14 27" id="KW-0547">Nucleotide-binding</keyword>
<keyword evidence="18 27" id="KW-0560">Oxidoreductase</keyword>
<dbReference type="EC" id="1.1.1.3" evidence="27"/>
<dbReference type="Gene3D" id="3.40.50.720">
    <property type="entry name" value="NAD(P)-binding Rossmann-like Domain"/>
    <property type="match status" value="1"/>
</dbReference>
<dbReference type="OrthoDB" id="9799110at2"/>
<dbReference type="GO" id="GO:0004072">
    <property type="term" value="F:aspartate kinase activity"/>
    <property type="evidence" value="ECO:0007669"/>
    <property type="project" value="UniProtKB-UniRule"/>
</dbReference>
<dbReference type="GO" id="GO:0009089">
    <property type="term" value="P:lysine biosynthetic process via diaminopimelate"/>
    <property type="evidence" value="ECO:0007669"/>
    <property type="project" value="UniProtKB-UniRule"/>
</dbReference>
<comment type="pathway">
    <text evidence="6 27">Amino-acid biosynthesis; L-threonine biosynthesis; L-threonine from L-aspartate: step 1/5.</text>
</comment>
<feature type="domain" description="Aspartate/glutamate/uridylate kinase" evidence="28">
    <location>
        <begin position="5"/>
        <end position="277"/>
    </location>
</feature>
<dbReference type="Proteomes" id="UP000327424">
    <property type="component" value="Chromosome"/>
</dbReference>
<feature type="domain" description="Aspartate/homoserine dehydrogenase NAD-binding" evidence="30">
    <location>
        <begin position="462"/>
        <end position="594"/>
    </location>
</feature>
<evidence type="ECO:0000256" key="19">
    <source>
        <dbReference type="ARBA" id="ARBA00023027"/>
    </source>
</evidence>
<evidence type="ECO:0000256" key="13">
    <source>
        <dbReference type="ARBA" id="ARBA00022723"/>
    </source>
</evidence>
<dbReference type="InterPro" id="IPR036291">
    <property type="entry name" value="NAD(P)-bd_dom_sf"/>
</dbReference>
<evidence type="ECO:0000256" key="2">
    <source>
        <dbReference type="ARBA" id="ARBA00004766"/>
    </source>
</evidence>
<dbReference type="Pfam" id="PF03447">
    <property type="entry name" value="NAD_binding_3"/>
    <property type="match status" value="1"/>
</dbReference>
<comment type="pathway">
    <text evidence="2 27">Amino-acid biosynthesis; L-lysine biosynthesis via DAP pathway; (S)-tetrahydrodipicolinate from L-aspartate: step 1/4.</text>
</comment>
<dbReference type="InterPro" id="IPR019811">
    <property type="entry name" value="HDH_CS"/>
</dbReference>
<comment type="similarity">
    <text evidence="7 27">In the C-terminal section; belongs to the homoserine dehydrogenase family.</text>
</comment>
<dbReference type="UniPathway" id="UPA00051">
    <property type="reaction ID" value="UER00462"/>
</dbReference>
<dbReference type="Pfam" id="PF00696">
    <property type="entry name" value="AA_kinase"/>
    <property type="match status" value="1"/>
</dbReference>
<dbReference type="UniPathway" id="UPA00050">
    <property type="reaction ID" value="UER00063"/>
</dbReference>
<evidence type="ECO:0000259" key="28">
    <source>
        <dbReference type="Pfam" id="PF00696"/>
    </source>
</evidence>
<keyword evidence="32" id="KW-1185">Reference proteome</keyword>
<evidence type="ECO:0000256" key="6">
    <source>
        <dbReference type="ARBA" id="ARBA00005139"/>
    </source>
</evidence>
<dbReference type="NCBIfam" id="NF007003">
    <property type="entry name" value="PRK09466.1"/>
    <property type="match status" value="1"/>
</dbReference>
<dbReference type="GO" id="GO:0050661">
    <property type="term" value="F:NADP binding"/>
    <property type="evidence" value="ECO:0007669"/>
    <property type="project" value="UniProtKB-UniRule"/>
</dbReference>
<feature type="domain" description="Homoserine dehydrogenase catalytic" evidence="29">
    <location>
        <begin position="603"/>
        <end position="798"/>
    </location>
</feature>
<evidence type="ECO:0000256" key="4">
    <source>
        <dbReference type="ARBA" id="ARBA00005056"/>
    </source>
</evidence>